<proteinExistence type="predicted"/>
<comment type="caution">
    <text evidence="2">The sequence shown here is derived from an EMBL/GenBank/DDBJ whole genome shotgun (WGS) entry which is preliminary data.</text>
</comment>
<protein>
    <recommendedName>
        <fullName evidence="1">DNA topoisomerase type IA zn finger domain-containing protein</fullName>
    </recommendedName>
</protein>
<keyword evidence="3" id="KW-1185">Reference proteome</keyword>
<evidence type="ECO:0000313" key="3">
    <source>
        <dbReference type="Proteomes" id="UP000659697"/>
    </source>
</evidence>
<dbReference type="InterPro" id="IPR013498">
    <property type="entry name" value="Topo_IA_Znf"/>
</dbReference>
<gene>
    <name evidence="2" type="ORF">GCM10010919_33090</name>
</gene>
<reference evidence="3" key="1">
    <citation type="journal article" date="2019" name="Int. J. Syst. Evol. Microbiol.">
        <title>The Global Catalogue of Microorganisms (GCM) 10K type strain sequencing project: providing services to taxonomists for standard genome sequencing and annotation.</title>
        <authorList>
            <consortium name="The Broad Institute Genomics Platform"/>
            <consortium name="The Broad Institute Genome Sequencing Center for Infectious Disease"/>
            <person name="Wu L."/>
            <person name="Ma J."/>
        </authorList>
    </citation>
    <scope>NUCLEOTIDE SEQUENCE [LARGE SCALE GENOMIC DNA]</scope>
    <source>
        <strain evidence="3">CGMCC 1.7003</strain>
    </source>
</reference>
<evidence type="ECO:0000259" key="1">
    <source>
        <dbReference type="Pfam" id="PF01396"/>
    </source>
</evidence>
<name>A0ABQ3L2B5_9ALTE</name>
<dbReference type="Gene3D" id="3.30.65.10">
    <property type="entry name" value="Bacterial Topoisomerase I, domain 1"/>
    <property type="match status" value="1"/>
</dbReference>
<evidence type="ECO:0000313" key="2">
    <source>
        <dbReference type="EMBL" id="GHG77450.1"/>
    </source>
</evidence>
<accession>A0ABQ3L2B5</accession>
<dbReference type="Proteomes" id="UP000659697">
    <property type="component" value="Unassembled WGS sequence"/>
</dbReference>
<dbReference type="SUPFAM" id="SSF57783">
    <property type="entry name" value="Zinc beta-ribbon"/>
    <property type="match status" value="1"/>
</dbReference>
<sequence length="106" mass="12079">MAALHQAKWIKRVGFLLLIMHGRVECGCGKCNAAMTRQGRFKVCLNDTCNSWVPLCPKCGAEMVQRNGPYGSFWGCRNYRKEGESCHHKEQQISFSKPQWVSEKSL</sequence>
<dbReference type="EMBL" id="BNAO01000011">
    <property type="protein sequence ID" value="GHG77450.1"/>
    <property type="molecule type" value="Genomic_DNA"/>
</dbReference>
<dbReference type="Pfam" id="PF01396">
    <property type="entry name" value="Zn_ribbon_Top1"/>
    <property type="match status" value="1"/>
</dbReference>
<feature type="domain" description="DNA topoisomerase type IA zn finger" evidence="1">
    <location>
        <begin position="55"/>
        <end position="79"/>
    </location>
</feature>
<organism evidence="2 3">
    <name type="scientific">Alishewanella longhuensis</name>
    <dbReference type="NCBI Taxonomy" id="1091037"/>
    <lineage>
        <taxon>Bacteria</taxon>
        <taxon>Pseudomonadati</taxon>
        <taxon>Pseudomonadota</taxon>
        <taxon>Gammaproteobacteria</taxon>
        <taxon>Alteromonadales</taxon>
        <taxon>Alteromonadaceae</taxon>
        <taxon>Alishewanella</taxon>
    </lineage>
</organism>